<sequence>MISLADSSASGASMDVSRSFELCSGRCYEETVKYGFAVIFIAWRYYFRALPYIVGRRFSPMI</sequence>
<evidence type="ECO:0000313" key="2">
    <source>
        <dbReference type="Proteomes" id="UP000183107"/>
    </source>
</evidence>
<reference evidence="2" key="1">
    <citation type="submission" date="2016-10" db="EMBL/GenBank/DDBJ databases">
        <authorList>
            <person name="Varghese N."/>
        </authorList>
    </citation>
    <scope>NUCLEOTIDE SEQUENCE [LARGE SCALE GENOMIC DNA]</scope>
    <source>
        <strain evidence="2">Nsp8</strain>
    </source>
</reference>
<accession>A0A1I4XV73</accession>
<dbReference type="EMBL" id="FOVJ01000001">
    <property type="protein sequence ID" value="SFN29724.1"/>
    <property type="molecule type" value="Genomic_DNA"/>
</dbReference>
<dbReference type="AlphaFoldDB" id="A0A1I4XV73"/>
<keyword evidence="2" id="KW-1185">Reference proteome</keyword>
<proteinExistence type="predicted"/>
<dbReference type="Proteomes" id="UP000183107">
    <property type="component" value="Unassembled WGS sequence"/>
</dbReference>
<protein>
    <submittedName>
        <fullName evidence="1">Uncharacterized protein</fullName>
    </submittedName>
</protein>
<evidence type="ECO:0000313" key="1">
    <source>
        <dbReference type="EMBL" id="SFN29724.1"/>
    </source>
</evidence>
<gene>
    <name evidence="1" type="ORF">SAMN05216386_0338</name>
</gene>
<organism evidence="1 2">
    <name type="scientific">Nitrosospira briensis</name>
    <dbReference type="NCBI Taxonomy" id="35799"/>
    <lineage>
        <taxon>Bacteria</taxon>
        <taxon>Pseudomonadati</taxon>
        <taxon>Pseudomonadota</taxon>
        <taxon>Betaproteobacteria</taxon>
        <taxon>Nitrosomonadales</taxon>
        <taxon>Nitrosomonadaceae</taxon>
        <taxon>Nitrosospira</taxon>
    </lineage>
</organism>
<name>A0A1I4XV73_9PROT</name>